<dbReference type="EMBL" id="SUTE01000043">
    <property type="protein sequence ID" value="MBE6505283.1"/>
    <property type="molecule type" value="Genomic_DNA"/>
</dbReference>
<sequence length="326" mass="36513">MLDDFYKGKKVLVTGGSGSIGRKIVAELLNYDVDVIRVFDNNETALFDLEQDLNSSKIRTFVGDIRDYKRLERAFKDIDIIFHAAAYKHVPLCEYNPMDAVKTNVGGTQNIIDAALSCDVEKVILISTDKAVNPVNVMGATKLLAERLMISSNAYSGLEGTKFSCVRFGNVLNSRGSVIPVFKKQIKNGGPVTITDEKMTRFIMHIHEAAKLILDAGSISEGGEIFILKMPSVKVTDLAEAMIEYYSPKYGFNVDDIDVEIIGKRIGEKLHEELMTPDEILYAEETKDLFIIRKEIVENHPNFIYDSSEIGQLSKDKIFKVLDELQ</sequence>
<dbReference type="AlphaFoldDB" id="A0A8T3VJ17"/>
<evidence type="ECO:0000313" key="3">
    <source>
        <dbReference type="EMBL" id="MBE6505283.1"/>
    </source>
</evidence>
<dbReference type="InterPro" id="IPR051203">
    <property type="entry name" value="Polysaccharide_Synthase-Rel"/>
</dbReference>
<feature type="domain" description="Polysaccharide biosynthesis protein CapD-like" evidence="2">
    <location>
        <begin position="11"/>
        <end position="293"/>
    </location>
</feature>
<proteinExistence type="inferred from homology"/>
<reference evidence="3" key="1">
    <citation type="submission" date="2019-04" db="EMBL/GenBank/DDBJ databases">
        <title>Evolution of Biomass-Degrading Anaerobic Consortia Revealed by Metagenomics.</title>
        <authorList>
            <person name="Peng X."/>
        </authorList>
    </citation>
    <scope>NUCLEOTIDE SEQUENCE</scope>
    <source>
        <strain evidence="3">SIG12</strain>
    </source>
</reference>
<evidence type="ECO:0000259" key="2">
    <source>
        <dbReference type="Pfam" id="PF02719"/>
    </source>
</evidence>
<dbReference type="PANTHER" id="PTHR43318">
    <property type="entry name" value="UDP-N-ACETYLGLUCOSAMINE 4,6-DEHYDRATASE"/>
    <property type="match status" value="1"/>
</dbReference>
<protein>
    <submittedName>
        <fullName evidence="3">Polysaccharide biosynthesis protein</fullName>
    </submittedName>
</protein>
<evidence type="ECO:0000256" key="1">
    <source>
        <dbReference type="ARBA" id="ARBA00007430"/>
    </source>
</evidence>
<dbReference type="Pfam" id="PF02719">
    <property type="entry name" value="Polysacc_synt_2"/>
    <property type="match status" value="1"/>
</dbReference>
<dbReference type="Proteomes" id="UP000762703">
    <property type="component" value="Unassembled WGS sequence"/>
</dbReference>
<dbReference type="InterPro" id="IPR003869">
    <property type="entry name" value="Polysac_CapD-like"/>
</dbReference>
<dbReference type="RefSeq" id="WP_303736926.1">
    <property type="nucleotide sequence ID" value="NZ_SUTE01000043.1"/>
</dbReference>
<dbReference type="CDD" id="cd05237">
    <property type="entry name" value="UDP_invert_4-6DH_SDR_e"/>
    <property type="match status" value="1"/>
</dbReference>
<comment type="caution">
    <text evidence="3">The sequence shown here is derived from an EMBL/GenBank/DDBJ whole genome shotgun (WGS) entry which is preliminary data.</text>
</comment>
<organism evidence="3 4">
    <name type="scientific">Methanobrevibacter millerae</name>
    <dbReference type="NCBI Taxonomy" id="230361"/>
    <lineage>
        <taxon>Archaea</taxon>
        <taxon>Methanobacteriati</taxon>
        <taxon>Methanobacteriota</taxon>
        <taxon>Methanomada group</taxon>
        <taxon>Methanobacteria</taxon>
        <taxon>Methanobacteriales</taxon>
        <taxon>Methanobacteriaceae</taxon>
        <taxon>Methanobrevibacter</taxon>
    </lineage>
</organism>
<gene>
    <name evidence="3" type="ORF">E7Z73_06030</name>
</gene>
<evidence type="ECO:0000313" key="4">
    <source>
        <dbReference type="Proteomes" id="UP000762703"/>
    </source>
</evidence>
<dbReference type="PANTHER" id="PTHR43318:SF2">
    <property type="entry name" value="UDP-N-ACETYLGLUCOSAMINE 4,6-DEHYDRATASE (INVERTING)"/>
    <property type="match status" value="1"/>
</dbReference>
<comment type="similarity">
    <text evidence="1">Belongs to the polysaccharide synthase family.</text>
</comment>
<accession>A0A8T3VJ17</accession>
<dbReference type="InterPro" id="IPR036291">
    <property type="entry name" value="NAD(P)-bd_dom_sf"/>
</dbReference>
<dbReference type="SUPFAM" id="SSF51735">
    <property type="entry name" value="NAD(P)-binding Rossmann-fold domains"/>
    <property type="match status" value="1"/>
</dbReference>
<dbReference type="Gene3D" id="3.40.50.720">
    <property type="entry name" value="NAD(P)-binding Rossmann-like Domain"/>
    <property type="match status" value="1"/>
</dbReference>
<name>A0A8T3VJ17_9EURY</name>